<evidence type="ECO:0000313" key="2">
    <source>
        <dbReference type="Proteomes" id="UP000770661"/>
    </source>
</evidence>
<dbReference type="PANTHER" id="PTHR13374">
    <property type="entry name" value="DET1 HOMOLOG DE-ETIOLATED-1 HOMOLOG"/>
    <property type="match status" value="1"/>
</dbReference>
<dbReference type="GO" id="GO:0005634">
    <property type="term" value="C:nucleus"/>
    <property type="evidence" value="ECO:0007669"/>
    <property type="project" value="TreeGrafter"/>
</dbReference>
<comment type="caution">
    <text evidence="1">The sequence shown here is derived from an EMBL/GenBank/DDBJ whole genome shotgun (WGS) entry which is preliminary data.</text>
</comment>
<dbReference type="GO" id="GO:0031625">
    <property type="term" value="F:ubiquitin protein ligase binding"/>
    <property type="evidence" value="ECO:0007669"/>
    <property type="project" value="TreeGrafter"/>
</dbReference>
<dbReference type="GO" id="GO:0032436">
    <property type="term" value="P:positive regulation of proteasomal ubiquitin-dependent protein catabolic process"/>
    <property type="evidence" value="ECO:0007669"/>
    <property type="project" value="TreeGrafter"/>
</dbReference>
<dbReference type="GO" id="GO:0031461">
    <property type="term" value="C:cullin-RING ubiquitin ligase complex"/>
    <property type="evidence" value="ECO:0007669"/>
    <property type="project" value="TreeGrafter"/>
</dbReference>
<dbReference type="OrthoDB" id="18339at2759"/>
<gene>
    <name evidence="1" type="primary">DET1_2</name>
    <name evidence="1" type="ORF">GWK47_025486</name>
</gene>
<evidence type="ECO:0000313" key="1">
    <source>
        <dbReference type="EMBL" id="KAG0700702.1"/>
    </source>
</evidence>
<sequence length="130" mass="15067">MYRNNESVTPNPRSPLEDYTLHIVDIEMGRLSDSRTFMHDKIFLSHNQGLYLYRHTLAVLSVQHQTIHIFQITPDGYFFGRAHHRRVCSRRRLPAGHRVAQTACSAPTTTCARRSSTRSNTGCWWFCSCL</sequence>
<protein>
    <submittedName>
        <fullName evidence="1">DET1</fullName>
    </submittedName>
</protein>
<accession>A0A8J8WN24</accession>
<organism evidence="1 2">
    <name type="scientific">Chionoecetes opilio</name>
    <name type="common">Atlantic snow crab</name>
    <name type="synonym">Cancer opilio</name>
    <dbReference type="NCBI Taxonomy" id="41210"/>
    <lineage>
        <taxon>Eukaryota</taxon>
        <taxon>Metazoa</taxon>
        <taxon>Ecdysozoa</taxon>
        <taxon>Arthropoda</taxon>
        <taxon>Crustacea</taxon>
        <taxon>Multicrustacea</taxon>
        <taxon>Malacostraca</taxon>
        <taxon>Eumalacostraca</taxon>
        <taxon>Eucarida</taxon>
        <taxon>Decapoda</taxon>
        <taxon>Pleocyemata</taxon>
        <taxon>Brachyura</taxon>
        <taxon>Eubrachyura</taxon>
        <taxon>Majoidea</taxon>
        <taxon>Majidae</taxon>
        <taxon>Chionoecetes</taxon>
    </lineage>
</organism>
<dbReference type="PANTHER" id="PTHR13374:SF3">
    <property type="entry name" value="DET1 HOMOLOG"/>
    <property type="match status" value="1"/>
</dbReference>
<reference evidence="1" key="1">
    <citation type="submission" date="2020-07" db="EMBL/GenBank/DDBJ databases">
        <title>The High-quality genome of the commercially important snow crab, Chionoecetes opilio.</title>
        <authorList>
            <person name="Jeong J.-H."/>
            <person name="Ryu S."/>
        </authorList>
    </citation>
    <scope>NUCLEOTIDE SEQUENCE</scope>
    <source>
        <strain evidence="1">MADBK_172401_WGS</strain>
        <tissue evidence="1">Digestive gland</tissue>
    </source>
</reference>
<dbReference type="AlphaFoldDB" id="A0A8J8WN24"/>
<dbReference type="Pfam" id="PF09737">
    <property type="entry name" value="Det1"/>
    <property type="match status" value="1"/>
</dbReference>
<proteinExistence type="predicted"/>
<dbReference type="InterPro" id="IPR019138">
    <property type="entry name" value="De-etiolated_protein_1_Det1"/>
</dbReference>
<name>A0A8J8WN24_CHIOP</name>
<keyword evidence="2" id="KW-1185">Reference proteome</keyword>
<dbReference type="Proteomes" id="UP000770661">
    <property type="component" value="Unassembled WGS sequence"/>
</dbReference>
<dbReference type="GO" id="GO:0016567">
    <property type="term" value="P:protein ubiquitination"/>
    <property type="evidence" value="ECO:0007669"/>
    <property type="project" value="TreeGrafter"/>
</dbReference>
<dbReference type="EMBL" id="JACEEZ010025443">
    <property type="protein sequence ID" value="KAG0700702.1"/>
    <property type="molecule type" value="Genomic_DNA"/>
</dbReference>
<dbReference type="GO" id="GO:1990756">
    <property type="term" value="F:ubiquitin-like ligase-substrate adaptor activity"/>
    <property type="evidence" value="ECO:0007669"/>
    <property type="project" value="TreeGrafter"/>
</dbReference>